<gene>
    <name evidence="1" type="ORF">OOT00_12880</name>
</gene>
<evidence type="ECO:0000313" key="2">
    <source>
        <dbReference type="Proteomes" id="UP001209681"/>
    </source>
</evidence>
<accession>A0ABT3NBN7</accession>
<comment type="caution">
    <text evidence="1">The sequence shown here is derived from an EMBL/GenBank/DDBJ whole genome shotgun (WGS) entry which is preliminary data.</text>
</comment>
<dbReference type="RefSeq" id="WP_265425793.1">
    <property type="nucleotide sequence ID" value="NZ_JAPFPW010000017.1"/>
</dbReference>
<dbReference type="Pfam" id="PF06980">
    <property type="entry name" value="DUF1302"/>
    <property type="match status" value="1"/>
</dbReference>
<evidence type="ECO:0000313" key="1">
    <source>
        <dbReference type="EMBL" id="MCW7754879.1"/>
    </source>
</evidence>
<dbReference type="EMBL" id="JAPFPW010000017">
    <property type="protein sequence ID" value="MCW7754879.1"/>
    <property type="molecule type" value="Genomic_DNA"/>
</dbReference>
<proteinExistence type="predicted"/>
<sequence>MAINIPGIKTCYRIVVSRLGSIPALILMFCLPLTVHGASLDEDDLDFTDLLGTSLPGSTEPLSSTGLRETFRFEGELRPSVWYPMQSPHDLQTTNRLDMLLEKHMGNTSFMTRFRLDYQDLDKDEGWKADVRELYLEHHWHLSQTFLSLSAGRKILHWGKGDEIRPMDRVSPEDMTSFLYYDKNERKTGITGLFMESSLPGGLRVEAFWSPLFVGNDMPDYGSYFTPARLEEFKEMGGRIRNSDEDWTWDGDASMGLKLAFPLRRADASLYAWRGKDPMPHLRVSAIHQIPLPYPPHALPLPAELSWVHSDAVVFGADMELTAGAYVFRMEGAWQTKGHYERVAFEDNLSLLNVFSEGIEEKQKGELLIGMDRNDLFFRNLFVNLQYMAVYIHDHEPYLESDAYTHGVSFTMKYSAFDSRFNTLWRVFTWLNSQDRQHQLEASWKPARNTLLTLGAFIYSGGDNHDTFGQFRDKDFAFLRASVIF</sequence>
<keyword evidence="2" id="KW-1185">Reference proteome</keyword>
<name>A0ABT3NBN7_9BACT</name>
<dbReference type="Proteomes" id="UP001209681">
    <property type="component" value="Unassembled WGS sequence"/>
</dbReference>
<evidence type="ECO:0008006" key="3">
    <source>
        <dbReference type="Google" id="ProtNLM"/>
    </source>
</evidence>
<organism evidence="1 2">
    <name type="scientific">Desulfobotulus pelophilus</name>
    <dbReference type="NCBI Taxonomy" id="2823377"/>
    <lineage>
        <taxon>Bacteria</taxon>
        <taxon>Pseudomonadati</taxon>
        <taxon>Thermodesulfobacteriota</taxon>
        <taxon>Desulfobacteria</taxon>
        <taxon>Desulfobacterales</taxon>
        <taxon>Desulfobacteraceae</taxon>
        <taxon>Desulfobotulus</taxon>
    </lineage>
</organism>
<protein>
    <recommendedName>
        <fullName evidence="3">Alginate export domain-containing protein</fullName>
    </recommendedName>
</protein>
<dbReference type="InterPro" id="IPR010727">
    <property type="entry name" value="DUF1302"/>
</dbReference>
<reference evidence="1 2" key="1">
    <citation type="submission" date="2022-11" db="EMBL/GenBank/DDBJ databases">
        <title>Desulfobotulus tamanensis H1 sp. nov. - anaerobic, alkaliphilic, sulphate reducing bacterium isolated from terrestrial mud volcano.</title>
        <authorList>
            <person name="Frolova A."/>
            <person name="Merkel A.Y."/>
            <person name="Slobodkin A.I."/>
        </authorList>
    </citation>
    <scope>NUCLEOTIDE SEQUENCE [LARGE SCALE GENOMIC DNA]</scope>
    <source>
        <strain evidence="1 2">H1</strain>
    </source>
</reference>